<evidence type="ECO:0000313" key="1">
    <source>
        <dbReference type="EMBL" id="BAC92428.1"/>
    </source>
</evidence>
<name>Q6ZDB4_ORYSJ</name>
<reference evidence="1" key="1">
    <citation type="journal article" date="2004" name="Plant Cell">
        <title>Composition and structure of the centromeric region of rice chromosome 8.</title>
        <authorList>
            <person name="Wu J."/>
            <person name="Yamagata H."/>
            <person name="Hayashi-Tsugane M."/>
            <person name="Hijishita S."/>
            <person name="Fujisawa M."/>
            <person name="Shibata M."/>
            <person name="Itoh Y."/>
            <person name="Nakamura M."/>
            <person name="Sakaguchi M."/>
            <person name="Yoshihara R."/>
            <person name="Kobayashi H."/>
            <person name="Itoh K."/>
            <person name="Karasawa W."/>
            <person name="Yamamoto M."/>
            <person name="Saji S."/>
            <person name="Katagiri S."/>
            <person name="Kanamori H."/>
            <person name="Namiki N."/>
            <person name="Katayose Y."/>
            <person name="Matsumoto T."/>
            <person name="Sasaki T."/>
        </authorList>
    </citation>
    <scope>NUCLEOTIDE SEQUENCE</scope>
</reference>
<sequence length="97" mass="10226">MEAACDTDVLDSSLAAAARTSLTCSSSLRSSTASSPSSRTGWRSRVSMDSGELLVDCGGGGGGVWFIEAAIRASSRMWMMSTRVSDLLKGSDKQLIW</sequence>
<organism evidence="1">
    <name type="scientific">Oryza sativa subsp. japonica</name>
    <name type="common">Rice</name>
    <dbReference type="NCBI Taxonomy" id="39947"/>
    <lineage>
        <taxon>Eukaryota</taxon>
        <taxon>Viridiplantae</taxon>
        <taxon>Streptophyta</taxon>
        <taxon>Embryophyta</taxon>
        <taxon>Tracheophyta</taxon>
        <taxon>Spermatophyta</taxon>
        <taxon>Magnoliopsida</taxon>
        <taxon>Liliopsida</taxon>
        <taxon>Poales</taxon>
        <taxon>Poaceae</taxon>
        <taxon>BOP clade</taxon>
        <taxon>Oryzoideae</taxon>
        <taxon>Oryzeae</taxon>
        <taxon>Oryzinae</taxon>
        <taxon>Oryza</taxon>
        <taxon>Oryza sativa</taxon>
    </lineage>
</organism>
<dbReference type="AlphaFoldDB" id="Q6ZDB4"/>
<gene>
    <name evidence="1" type="primary">P0045D08.132</name>
</gene>
<dbReference type="EMBL" id="AP004458">
    <property type="protein sequence ID" value="BAC92428.1"/>
    <property type="molecule type" value="Genomic_DNA"/>
</dbReference>
<accession>Q6ZDB4</accession>
<protein>
    <submittedName>
        <fullName evidence="1">Uncharacterized protein</fullName>
    </submittedName>
</protein>
<proteinExistence type="predicted"/>